<gene>
    <name evidence="2" type="primary">FGENESH: predicted gene_17.41</name>
    <name evidence="2" type="ORF">BN2166_0071830</name>
</gene>
<sequence length="219" mass="24315">MVGLSSGSEDEESEWEETKRGGRTTRHFAKSSHLTQLARTGSPKDDNDEAFPATTSALWTAHKGATKARWDAEWSSSSLPRPLANVAKTASCAYKYYAGLSRRQASLLCRLRTNASLLNKHRTQFDPSRSALCDCGEVELREHLLVACPLYEVACHSFFKHIRLCQTPTVGLLLGNPDYRAPLLDFLDRTGQLPRLSKPPKPSYLAAPCLRSTMSCPNF</sequence>
<dbReference type="Proteomes" id="UP000199069">
    <property type="component" value="Unassembled WGS sequence"/>
</dbReference>
<organism evidence="2 3">
    <name type="scientific">Rhodotorula toruloides</name>
    <name type="common">Yeast</name>
    <name type="synonym">Rhodosporidium toruloides</name>
    <dbReference type="NCBI Taxonomy" id="5286"/>
    <lineage>
        <taxon>Eukaryota</taxon>
        <taxon>Fungi</taxon>
        <taxon>Dikarya</taxon>
        <taxon>Basidiomycota</taxon>
        <taxon>Pucciniomycotina</taxon>
        <taxon>Microbotryomycetes</taxon>
        <taxon>Sporidiobolales</taxon>
        <taxon>Sporidiobolaceae</taxon>
        <taxon>Rhodotorula</taxon>
    </lineage>
</organism>
<feature type="region of interest" description="Disordered" evidence="1">
    <location>
        <begin position="1"/>
        <end position="51"/>
    </location>
</feature>
<reference evidence="2 3" key="1">
    <citation type="submission" date="2015-07" db="EMBL/GenBank/DDBJ databases">
        <authorList>
            <person name="Cajimat M.N.B."/>
            <person name="Milazzo M.L."/>
            <person name="Fulhorst C.F."/>
        </authorList>
    </citation>
    <scope>NUCLEOTIDE SEQUENCE [LARGE SCALE GENOMIC DNA]</scope>
    <source>
        <strain evidence="2">Single colony</strain>
    </source>
</reference>
<proteinExistence type="predicted"/>
<keyword evidence="3" id="KW-1185">Reference proteome</keyword>
<protein>
    <submittedName>
        <fullName evidence="2">FGENESH: predicted gene_17.41 protein</fullName>
    </submittedName>
</protein>
<name>A0A0K3CRJ8_RHOTO</name>
<accession>A0A0K3CRJ8</accession>
<evidence type="ECO:0000313" key="2">
    <source>
        <dbReference type="EMBL" id="CTR11322.1"/>
    </source>
</evidence>
<feature type="compositionally biased region" description="Basic residues" evidence="1">
    <location>
        <begin position="21"/>
        <end position="30"/>
    </location>
</feature>
<dbReference type="AlphaFoldDB" id="A0A0K3CRJ8"/>
<evidence type="ECO:0000313" key="3">
    <source>
        <dbReference type="Proteomes" id="UP000199069"/>
    </source>
</evidence>
<evidence type="ECO:0000256" key="1">
    <source>
        <dbReference type="SAM" id="MobiDB-lite"/>
    </source>
</evidence>
<dbReference type="EMBL" id="CWKI01000017">
    <property type="protein sequence ID" value="CTR11322.1"/>
    <property type="molecule type" value="Genomic_DNA"/>
</dbReference>